<dbReference type="Gene3D" id="2.40.50.180">
    <property type="entry name" value="CheA-289, Domain 4"/>
    <property type="match status" value="1"/>
</dbReference>
<comment type="caution">
    <text evidence="2">The sequence shown here is derived from an EMBL/GenBank/DDBJ whole genome shotgun (WGS) entry which is preliminary data.</text>
</comment>
<dbReference type="SUPFAM" id="SSF50341">
    <property type="entry name" value="CheW-like"/>
    <property type="match status" value="1"/>
</dbReference>
<keyword evidence="3" id="KW-1185">Reference proteome</keyword>
<dbReference type="GO" id="GO:0005829">
    <property type="term" value="C:cytosol"/>
    <property type="evidence" value="ECO:0007669"/>
    <property type="project" value="TreeGrafter"/>
</dbReference>
<dbReference type="Proteomes" id="UP000563151">
    <property type="component" value="Unassembled WGS sequence"/>
</dbReference>
<dbReference type="AlphaFoldDB" id="A0A923E9T3"/>
<organism evidence="2 3">
    <name type="scientific">Clostridium tetanomorphum</name>
    <dbReference type="NCBI Taxonomy" id="1553"/>
    <lineage>
        <taxon>Bacteria</taxon>
        <taxon>Bacillati</taxon>
        <taxon>Bacillota</taxon>
        <taxon>Clostridia</taxon>
        <taxon>Eubacteriales</taxon>
        <taxon>Clostridiaceae</taxon>
        <taxon>Clostridium</taxon>
    </lineage>
</organism>
<feature type="domain" description="CheW-like" evidence="1">
    <location>
        <begin position="3"/>
        <end position="144"/>
    </location>
</feature>
<evidence type="ECO:0000313" key="2">
    <source>
        <dbReference type="EMBL" id="MBC2397867.1"/>
    </source>
</evidence>
<dbReference type="PROSITE" id="PS50851">
    <property type="entry name" value="CHEW"/>
    <property type="match status" value="1"/>
</dbReference>
<dbReference type="EMBL" id="JAAZWO010000008">
    <property type="protein sequence ID" value="MBC2397867.1"/>
    <property type="molecule type" value="Genomic_DNA"/>
</dbReference>
<dbReference type="PANTHER" id="PTHR22617:SF23">
    <property type="entry name" value="CHEMOTAXIS PROTEIN CHEW"/>
    <property type="match status" value="1"/>
</dbReference>
<evidence type="ECO:0000259" key="1">
    <source>
        <dbReference type="PROSITE" id="PS50851"/>
    </source>
</evidence>
<dbReference type="InterPro" id="IPR039315">
    <property type="entry name" value="CheW"/>
</dbReference>
<reference evidence="2 3" key="1">
    <citation type="submission" date="2020-04" db="EMBL/GenBank/DDBJ databases">
        <title>Genomic insights into acetone-butanol-ethanol (ABE) fermentation by sequencing solventogenic clostridia strains.</title>
        <authorList>
            <person name="Brown S."/>
        </authorList>
    </citation>
    <scope>NUCLEOTIDE SEQUENCE [LARGE SCALE GENOMIC DNA]</scope>
    <source>
        <strain evidence="2 3">DJ011</strain>
    </source>
</reference>
<gene>
    <name evidence="2" type="ORF">HGG79_08780</name>
</gene>
<dbReference type="InterPro" id="IPR036061">
    <property type="entry name" value="CheW-like_dom_sf"/>
</dbReference>
<dbReference type="RefSeq" id="WP_035146881.1">
    <property type="nucleotide sequence ID" value="NZ_JAAZWO010000008.1"/>
</dbReference>
<name>A0A923E9T3_CLOTT</name>
<accession>A0A923E9T3</accession>
<sequence>MNDNQYVVFTLKDEEYAIDIMKIHEIDRLKEIRITPIPRVPNYIEGIINLRGEVVPIINLRKKLGLEEKSIDKQSRIIIIKVQNMVIGILVDSVTHVICFEEQELFNPPEEVKNNCEYVIKVGNKDNRLIFILDIHNILSTNVTIF</sequence>
<dbReference type="PANTHER" id="PTHR22617">
    <property type="entry name" value="CHEMOTAXIS SENSOR HISTIDINE KINASE-RELATED"/>
    <property type="match status" value="1"/>
</dbReference>
<evidence type="ECO:0000313" key="3">
    <source>
        <dbReference type="Proteomes" id="UP000563151"/>
    </source>
</evidence>
<dbReference type="GO" id="GO:0007165">
    <property type="term" value="P:signal transduction"/>
    <property type="evidence" value="ECO:0007669"/>
    <property type="project" value="InterPro"/>
</dbReference>
<protein>
    <submittedName>
        <fullName evidence="2">Purine-binding chemotaxis protein CheW</fullName>
    </submittedName>
</protein>
<dbReference type="InterPro" id="IPR002545">
    <property type="entry name" value="CheW-lke_dom"/>
</dbReference>
<dbReference type="SMART" id="SM00260">
    <property type="entry name" value="CheW"/>
    <property type="match status" value="1"/>
</dbReference>
<proteinExistence type="predicted"/>
<dbReference type="GO" id="GO:0006935">
    <property type="term" value="P:chemotaxis"/>
    <property type="evidence" value="ECO:0007669"/>
    <property type="project" value="InterPro"/>
</dbReference>
<dbReference type="Gene3D" id="2.30.30.40">
    <property type="entry name" value="SH3 Domains"/>
    <property type="match status" value="1"/>
</dbReference>
<dbReference type="Pfam" id="PF01584">
    <property type="entry name" value="CheW"/>
    <property type="match status" value="1"/>
</dbReference>